<comment type="similarity">
    <text evidence="4">Belongs to the RTC4 family.</text>
</comment>
<evidence type="ECO:0000313" key="11">
    <source>
        <dbReference type="Proteomes" id="UP000182235"/>
    </source>
</evidence>
<organism evidence="10 11">
    <name type="scientific">Emergomyces pasteurianus Ep9510</name>
    <dbReference type="NCBI Taxonomy" id="1447872"/>
    <lineage>
        <taxon>Eukaryota</taxon>
        <taxon>Fungi</taxon>
        <taxon>Dikarya</taxon>
        <taxon>Ascomycota</taxon>
        <taxon>Pezizomycotina</taxon>
        <taxon>Eurotiomycetes</taxon>
        <taxon>Eurotiomycetidae</taxon>
        <taxon>Onygenales</taxon>
        <taxon>Ajellomycetaceae</taxon>
        <taxon>Emergomyces</taxon>
    </lineage>
</organism>
<dbReference type="PANTHER" id="PTHR41391:SF1">
    <property type="entry name" value="RESTRICTION OF TELOMERE CAPPING PROTEIN 4"/>
    <property type="match status" value="1"/>
</dbReference>
<evidence type="ECO:0000256" key="2">
    <source>
        <dbReference type="ARBA" id="ARBA00004123"/>
    </source>
</evidence>
<comment type="subcellular location">
    <subcellularLocation>
        <location evidence="3">Cytoplasm</location>
    </subcellularLocation>
    <subcellularLocation>
        <location evidence="2">Nucleus</location>
    </subcellularLocation>
</comment>
<evidence type="ECO:0000256" key="4">
    <source>
        <dbReference type="ARBA" id="ARBA00009461"/>
    </source>
</evidence>
<dbReference type="PANTHER" id="PTHR41391">
    <property type="entry name" value="RESTRICTION OF TELOMERE CAPPING PROTEIN 4"/>
    <property type="match status" value="1"/>
</dbReference>
<keyword evidence="7" id="KW-0539">Nucleus</keyword>
<dbReference type="VEuPathDB" id="FungiDB:AJ78_02955"/>
<dbReference type="Pfam" id="PF14474">
    <property type="entry name" value="RTC4"/>
    <property type="match status" value="1"/>
</dbReference>
<name>A0A1J9PLD8_9EURO</name>
<evidence type="ECO:0000313" key="10">
    <source>
        <dbReference type="EMBL" id="OJD16918.1"/>
    </source>
</evidence>
<feature type="domain" description="Restriction of telomere capping protein 4 C-terminal" evidence="9">
    <location>
        <begin position="426"/>
        <end position="538"/>
    </location>
</feature>
<sequence>MCSDWNVYTLFNPSLRAVKTPQPSNPANLPLSRPLPASHQPQPQPHFSILSTCNSLQTVSASFISPQTLSHSLLSRSLTSSCLLHVPSYPLFKDHHEVLSRAEDTHLNDFDEFLAGLDAADLNSSLCVLILSDADVERSSQCLNDETHGSHGFPDEDEDRGQEKDDEFLSDSSSAVERSLVRSVSTKTLSDDSSSTPVLDSISQTDLLKLGSDQDTFTTDEFIVNSIFTSSVKQDTTNDATFISHSFKTDAESVKASTVIAGEHSIPLKKQRQPEVGIGAMHFMIVVKVMTQAVDFEPVNKRLVHDRGCVEDNMIMSDMSDFCALFNDTDDNYRASSEENGLIKSSLKCYRVSVNVSLSLSKPRTPLEILHLYTDEQPHSADGLSMSNTKPCTLSLFFTVIVMYSMCNSVIKIETFSVFNAVNNCIFCSCYKSVVHKKVQKHDRKILSQSVLHSTGYYGLRDCKILSAHVVSHFKDVINSLAGIDSVVSKYGLVVYAQKVLVLELLKMLIQKNMKVNVKETCQILKKSNEIENLLNLE</sequence>
<accession>A0A1J9PLD8</accession>
<dbReference type="Proteomes" id="UP000182235">
    <property type="component" value="Unassembled WGS sequence"/>
</dbReference>
<evidence type="ECO:0000256" key="7">
    <source>
        <dbReference type="ARBA" id="ARBA00023242"/>
    </source>
</evidence>
<comment type="caution">
    <text evidence="10">The sequence shown here is derived from an EMBL/GenBank/DDBJ whole genome shotgun (WGS) entry which is preliminary data.</text>
</comment>
<dbReference type="InterPro" id="IPR028094">
    <property type="entry name" value="RTC4_C"/>
</dbReference>
<keyword evidence="6" id="KW-0963">Cytoplasm</keyword>
<dbReference type="InterPro" id="IPR039024">
    <property type="entry name" value="RTC4"/>
</dbReference>
<keyword evidence="11" id="KW-1185">Reference proteome</keyword>
<evidence type="ECO:0000256" key="8">
    <source>
        <dbReference type="SAM" id="MobiDB-lite"/>
    </source>
</evidence>
<evidence type="ECO:0000256" key="1">
    <source>
        <dbReference type="ARBA" id="ARBA00002738"/>
    </source>
</evidence>
<feature type="compositionally biased region" description="Acidic residues" evidence="8">
    <location>
        <begin position="155"/>
        <end position="169"/>
    </location>
</feature>
<dbReference type="GO" id="GO:0005737">
    <property type="term" value="C:cytoplasm"/>
    <property type="evidence" value="ECO:0007669"/>
    <property type="project" value="UniProtKB-SubCell"/>
</dbReference>
<comment type="function">
    <text evidence="1">May be involved in a process influencing telomere capping.</text>
</comment>
<evidence type="ECO:0000259" key="9">
    <source>
        <dbReference type="SMART" id="SM01312"/>
    </source>
</evidence>
<gene>
    <name evidence="10" type="ORF">AJ78_02955</name>
</gene>
<reference evidence="10 11" key="1">
    <citation type="submission" date="2015-07" db="EMBL/GenBank/DDBJ databases">
        <title>Emmonsia species relationships and genome sequence.</title>
        <authorList>
            <consortium name="The Broad Institute Genomics Platform"/>
            <person name="Cuomo C.A."/>
            <person name="Munoz J.F."/>
            <person name="Imamovic A."/>
            <person name="Priest M.E."/>
            <person name="Young S."/>
            <person name="Clay O.K."/>
            <person name="McEwen J.G."/>
        </authorList>
    </citation>
    <scope>NUCLEOTIDE SEQUENCE [LARGE SCALE GENOMIC DNA]</scope>
    <source>
        <strain evidence="10 11">UAMH 9510</strain>
    </source>
</reference>
<evidence type="ECO:0000256" key="5">
    <source>
        <dbReference type="ARBA" id="ARBA00015162"/>
    </source>
</evidence>
<evidence type="ECO:0000256" key="6">
    <source>
        <dbReference type="ARBA" id="ARBA00022490"/>
    </source>
</evidence>
<protein>
    <recommendedName>
        <fullName evidence="5">Restriction of telomere capping protein 4</fullName>
    </recommendedName>
</protein>
<feature type="region of interest" description="Disordered" evidence="8">
    <location>
        <begin position="143"/>
        <end position="174"/>
    </location>
</feature>
<dbReference type="SMART" id="SM01312">
    <property type="entry name" value="RTC4"/>
    <property type="match status" value="1"/>
</dbReference>
<proteinExistence type="inferred from homology"/>
<evidence type="ECO:0000256" key="3">
    <source>
        <dbReference type="ARBA" id="ARBA00004496"/>
    </source>
</evidence>
<dbReference type="EMBL" id="LGRN01000087">
    <property type="protein sequence ID" value="OJD16918.1"/>
    <property type="molecule type" value="Genomic_DNA"/>
</dbReference>
<dbReference type="OrthoDB" id="128308at2759"/>
<feature type="region of interest" description="Disordered" evidence="8">
    <location>
        <begin position="19"/>
        <end position="43"/>
    </location>
</feature>
<dbReference type="AlphaFoldDB" id="A0A1J9PLD8"/>
<dbReference type="GO" id="GO:0005634">
    <property type="term" value="C:nucleus"/>
    <property type="evidence" value="ECO:0007669"/>
    <property type="project" value="UniProtKB-SubCell"/>
</dbReference>
<dbReference type="STRING" id="1447872.A0A1J9PLD8"/>